<feature type="compositionally biased region" description="Acidic residues" evidence="2">
    <location>
        <begin position="878"/>
        <end position="887"/>
    </location>
</feature>
<keyword evidence="3" id="KW-0732">Signal</keyword>
<comment type="similarity">
    <text evidence="1">Belongs to the HEBP family.</text>
</comment>
<dbReference type="SUPFAM" id="SSF55136">
    <property type="entry name" value="Probable bacterial effector-binding domain"/>
    <property type="match status" value="4"/>
</dbReference>
<evidence type="ECO:0000313" key="4">
    <source>
        <dbReference type="EMBL" id="CAH1271834.1"/>
    </source>
</evidence>
<evidence type="ECO:0000256" key="2">
    <source>
        <dbReference type="SAM" id="MobiDB-lite"/>
    </source>
</evidence>
<dbReference type="FunFam" id="3.20.80.10:FF:000002">
    <property type="entry name" value="Heme-binding protein 2"/>
    <property type="match status" value="1"/>
</dbReference>
<dbReference type="OrthoDB" id="10044425at2759"/>
<protein>
    <submittedName>
        <fullName evidence="4">Hypp4720 protein</fullName>
    </submittedName>
</protein>
<dbReference type="Proteomes" id="UP000838412">
    <property type="component" value="Chromosome 8"/>
</dbReference>
<accession>A0A8K0AFP5</accession>
<dbReference type="PANTHER" id="PTHR11220">
    <property type="entry name" value="HEME-BINDING PROTEIN-RELATED"/>
    <property type="match status" value="1"/>
</dbReference>
<feature type="compositionally biased region" description="Low complexity" evidence="2">
    <location>
        <begin position="927"/>
        <end position="947"/>
    </location>
</feature>
<dbReference type="Pfam" id="PF04832">
    <property type="entry name" value="SOUL"/>
    <property type="match status" value="3"/>
</dbReference>
<name>A0A8K0AFP5_BRALA</name>
<feature type="signal peptide" evidence="3">
    <location>
        <begin position="1"/>
        <end position="21"/>
    </location>
</feature>
<dbReference type="GO" id="GO:0020037">
    <property type="term" value="F:heme binding"/>
    <property type="evidence" value="ECO:0007669"/>
    <property type="project" value="TreeGrafter"/>
</dbReference>
<evidence type="ECO:0000313" key="5">
    <source>
        <dbReference type="Proteomes" id="UP000838412"/>
    </source>
</evidence>
<feature type="region of interest" description="Disordered" evidence="2">
    <location>
        <begin position="878"/>
        <end position="947"/>
    </location>
</feature>
<evidence type="ECO:0000256" key="3">
    <source>
        <dbReference type="SAM" id="SignalP"/>
    </source>
</evidence>
<organism evidence="4 5">
    <name type="scientific">Branchiostoma lanceolatum</name>
    <name type="common">Common lancelet</name>
    <name type="synonym">Amphioxus lanceolatum</name>
    <dbReference type="NCBI Taxonomy" id="7740"/>
    <lineage>
        <taxon>Eukaryota</taxon>
        <taxon>Metazoa</taxon>
        <taxon>Chordata</taxon>
        <taxon>Cephalochordata</taxon>
        <taxon>Leptocardii</taxon>
        <taxon>Amphioxiformes</taxon>
        <taxon>Branchiostomatidae</taxon>
        <taxon>Branchiostoma</taxon>
    </lineage>
</organism>
<sequence>MSTMMQAVALLLLVVAHIGNADSNAAVQQDFQLLCSTPDYAVTLSPAWVVVSTTVFDLSLTTAKIRARHRLLKYFRGANDQGVEMPVPTDSVIQTYVPSDLFREVTLAMGIPTNVWENIPKPLDSKVRIDKIPRNIGYIRNLKNRAALGFSAEREAKKLFAALKKSGDPFSDDDYYYIMQTKSPENGRTITQVAVFALSDRTLDIYSQAEGIEKTIRLRTPACVQKISPEEWQKMEERSQKNVDAEVDLTRVEAGENYCNDPLCPEYNVVQKYDSPLEKREYTSTMSLVFAAAPTCHLRAAFGMAQRAIYDKLNAAGLMKGKPFQVFGAVRGQIHQIKAGEDECNKVFTQAIPVPEAALASEKLPDGPNQEPYDQDVVLDLKVHRRDYVGPITYYARHFGGYADEKEIYRQGKDLMEDLDRRGLCYFPNTLEFVEYNRASRLFDRHNEVAFYALPAGSCKPEKPSWFIPMNLDLPSRSDETNPLDMLLPSLDDLCRNNDCVKRQSVRRFENFVEEKLETPGSSVCATQKYCTSVREASKQAISKLLSYFNGYNKQQKRMDMPRPLFHYINLTSNAKPGCDKEMMTCSFVPKRFAADPPAPADKDIMMFGATELNGYTMPYGDLNDKDIVRTMIGFNKTLAGLEKFGIAYDKLTFGIMQYFAPGEEFTYNALFVPKLQKGIVVPEEELAEATVAAKEESHQLHSFVKDLGDNIQEIRMNPKLYACVDVESCNDFFTRNTMVALHDYFAGNNDGNVNLGSLSPMFYHTTRPKIEGCSHGLASCSAIPEKFYENTPQPSDERVTIFNATEMSTASYATTVQERPFGKEEWRAILTNFGKTLTEKGLLFSERAAFFFKESHMFDKSDEPMYVAFWKKDAESDSEMAAEEDKEMPTEGPADEKKEDDEKAQEMPTALSDASSNTAMPDQADDAAVPATEAAAAGSSAETEER</sequence>
<gene>
    <name evidence="4" type="primary">Hypp4720</name>
    <name evidence="4" type="ORF">BLAG_LOCUS23689</name>
</gene>
<dbReference type="PANTHER" id="PTHR11220:SF1">
    <property type="entry name" value="HEME-BINDING PROTEIN 2"/>
    <property type="match status" value="1"/>
</dbReference>
<dbReference type="InterPro" id="IPR006917">
    <property type="entry name" value="SOUL_heme-bd"/>
</dbReference>
<feature type="compositionally biased region" description="Basic and acidic residues" evidence="2">
    <location>
        <begin position="895"/>
        <end position="906"/>
    </location>
</feature>
<reference evidence="4" key="1">
    <citation type="submission" date="2022-01" db="EMBL/GenBank/DDBJ databases">
        <authorList>
            <person name="Braso-Vives M."/>
        </authorList>
    </citation>
    <scope>NUCLEOTIDE SEQUENCE</scope>
</reference>
<dbReference type="Gene3D" id="3.20.80.10">
    <property type="entry name" value="Regulatory factor, effector binding domain"/>
    <property type="match status" value="4"/>
</dbReference>
<dbReference type="InterPro" id="IPR011256">
    <property type="entry name" value="Reg_factor_effector_dom_sf"/>
</dbReference>
<evidence type="ECO:0000256" key="1">
    <source>
        <dbReference type="ARBA" id="ARBA00009817"/>
    </source>
</evidence>
<keyword evidence="5" id="KW-1185">Reference proteome</keyword>
<feature type="chain" id="PRO_5035467123" evidence="3">
    <location>
        <begin position="22"/>
        <end position="947"/>
    </location>
</feature>
<dbReference type="EMBL" id="OV696693">
    <property type="protein sequence ID" value="CAH1271834.1"/>
    <property type="molecule type" value="Genomic_DNA"/>
</dbReference>
<proteinExistence type="inferred from homology"/>
<dbReference type="AlphaFoldDB" id="A0A8K0AFP5"/>